<sequence>MKLATLCYLKKDGKTLMLHRVKKENDMHEGKYNGLGGKFEQGETPEECAAREVYEECGLRAKNLVLKGAITFPKFSKGEDWYVFVFVIDDFDGEMIVSNEGNLEWVDDCELLNLNLWDGDKIFLKWLERKDFFSAKFTYENGSLANHSVNFY</sequence>
<feature type="domain" description="Nudix hydrolase" evidence="6">
    <location>
        <begin position="1"/>
        <end position="129"/>
    </location>
</feature>
<dbReference type="Gene3D" id="3.90.79.10">
    <property type="entry name" value="Nucleoside Triphosphate Pyrophosphohydrolase"/>
    <property type="match status" value="1"/>
</dbReference>
<dbReference type="Proteomes" id="UP000178735">
    <property type="component" value="Unassembled WGS sequence"/>
</dbReference>
<dbReference type="GO" id="GO:0008413">
    <property type="term" value="F:8-oxo-7,8-dihydroguanosine triphosphate pyrophosphatase activity"/>
    <property type="evidence" value="ECO:0007669"/>
    <property type="project" value="InterPro"/>
</dbReference>
<name>A0A1F7X181_9BACT</name>
<reference evidence="7 8" key="1">
    <citation type="journal article" date="2016" name="Nat. Commun.">
        <title>Thousands of microbial genomes shed light on interconnected biogeochemical processes in an aquifer system.</title>
        <authorList>
            <person name="Anantharaman K."/>
            <person name="Brown C.T."/>
            <person name="Hug L.A."/>
            <person name="Sharon I."/>
            <person name="Castelle C.J."/>
            <person name="Probst A.J."/>
            <person name="Thomas B.C."/>
            <person name="Singh A."/>
            <person name="Wilkins M.J."/>
            <person name="Karaoz U."/>
            <person name="Brodie E.L."/>
            <person name="Williams K.H."/>
            <person name="Hubbard S.S."/>
            <person name="Banfield J.F."/>
        </authorList>
    </citation>
    <scope>NUCLEOTIDE SEQUENCE [LARGE SCALE GENOMIC DNA]</scope>
</reference>
<gene>
    <name evidence="7" type="ORF">A2008_14165</name>
</gene>
<protein>
    <submittedName>
        <fullName evidence="7">DNA mismatch repair protein MutT</fullName>
    </submittedName>
</protein>
<dbReference type="PANTHER" id="PTHR43758">
    <property type="entry name" value="7,8-DIHYDRO-8-OXOGUANINE TRIPHOSPHATASE"/>
    <property type="match status" value="1"/>
</dbReference>
<dbReference type="PROSITE" id="PS00893">
    <property type="entry name" value="NUDIX_BOX"/>
    <property type="match status" value="1"/>
</dbReference>
<dbReference type="PRINTS" id="PR01402">
    <property type="entry name" value="MUTATORMUTX"/>
</dbReference>
<evidence type="ECO:0000259" key="6">
    <source>
        <dbReference type="PROSITE" id="PS51462"/>
    </source>
</evidence>
<dbReference type="AlphaFoldDB" id="A0A1F7X181"/>
<accession>A0A1F7X181</accession>
<keyword evidence="5" id="KW-0460">Magnesium</keyword>
<comment type="cofactor">
    <cofactor evidence="1">
        <name>Mg(2+)</name>
        <dbReference type="ChEBI" id="CHEBI:18420"/>
    </cofactor>
</comment>
<dbReference type="PANTHER" id="PTHR43758:SF2">
    <property type="entry name" value="OXIDIZED PURINE NUCLEOSIDE TRIPHOSPHATE HYDROLASE"/>
    <property type="match status" value="1"/>
</dbReference>
<dbReference type="InterPro" id="IPR003562">
    <property type="entry name" value="Mutator_MutX_prot"/>
</dbReference>
<dbReference type="CDD" id="cd18886">
    <property type="entry name" value="NUDIX_MutT_Nudt1"/>
    <property type="match status" value="1"/>
</dbReference>
<dbReference type="EMBL" id="MGFH01000011">
    <property type="protein sequence ID" value="OGM08479.1"/>
    <property type="molecule type" value="Genomic_DNA"/>
</dbReference>
<comment type="caution">
    <text evidence="7">The sequence shown here is derived from an EMBL/GenBank/DDBJ whole genome shotgun (WGS) entry which is preliminary data.</text>
</comment>
<dbReference type="GO" id="GO:0046872">
    <property type="term" value="F:metal ion binding"/>
    <property type="evidence" value="ECO:0007669"/>
    <property type="project" value="UniProtKB-KW"/>
</dbReference>
<keyword evidence="4" id="KW-0378">Hydrolase</keyword>
<proteinExistence type="inferred from homology"/>
<comment type="similarity">
    <text evidence="2">Belongs to the Nudix hydrolase family.</text>
</comment>
<dbReference type="InterPro" id="IPR015797">
    <property type="entry name" value="NUDIX_hydrolase-like_dom_sf"/>
</dbReference>
<evidence type="ECO:0000256" key="1">
    <source>
        <dbReference type="ARBA" id="ARBA00001946"/>
    </source>
</evidence>
<evidence type="ECO:0000256" key="4">
    <source>
        <dbReference type="ARBA" id="ARBA00022801"/>
    </source>
</evidence>
<keyword evidence="3" id="KW-0479">Metal-binding</keyword>
<dbReference type="GO" id="GO:0005737">
    <property type="term" value="C:cytoplasm"/>
    <property type="evidence" value="ECO:0007669"/>
    <property type="project" value="TreeGrafter"/>
</dbReference>
<dbReference type="GO" id="GO:0006281">
    <property type="term" value="P:DNA repair"/>
    <property type="evidence" value="ECO:0007669"/>
    <property type="project" value="InterPro"/>
</dbReference>
<dbReference type="Pfam" id="PF00293">
    <property type="entry name" value="NUDIX"/>
    <property type="match status" value="1"/>
</dbReference>
<dbReference type="InterPro" id="IPR020084">
    <property type="entry name" value="NUDIX_hydrolase_CS"/>
</dbReference>
<dbReference type="PROSITE" id="PS51462">
    <property type="entry name" value="NUDIX"/>
    <property type="match status" value="1"/>
</dbReference>
<dbReference type="InterPro" id="IPR000086">
    <property type="entry name" value="NUDIX_hydrolase_dom"/>
</dbReference>
<evidence type="ECO:0000256" key="3">
    <source>
        <dbReference type="ARBA" id="ARBA00022723"/>
    </source>
</evidence>
<dbReference type="SUPFAM" id="SSF55811">
    <property type="entry name" value="Nudix"/>
    <property type="match status" value="1"/>
</dbReference>
<evidence type="ECO:0000256" key="2">
    <source>
        <dbReference type="ARBA" id="ARBA00005582"/>
    </source>
</evidence>
<organism evidence="7 8">
    <name type="scientific">Candidatus Wallbacteria bacterium GWC2_49_35</name>
    <dbReference type="NCBI Taxonomy" id="1817813"/>
    <lineage>
        <taxon>Bacteria</taxon>
        <taxon>Candidatus Walliibacteriota</taxon>
    </lineage>
</organism>
<dbReference type="STRING" id="1817813.A2008_14165"/>
<evidence type="ECO:0000256" key="5">
    <source>
        <dbReference type="ARBA" id="ARBA00022842"/>
    </source>
</evidence>
<evidence type="ECO:0000313" key="7">
    <source>
        <dbReference type="EMBL" id="OGM08479.1"/>
    </source>
</evidence>
<evidence type="ECO:0000313" key="8">
    <source>
        <dbReference type="Proteomes" id="UP000178735"/>
    </source>
</evidence>